<keyword evidence="4" id="KW-0539">Nucleus</keyword>
<evidence type="ECO:0000256" key="1">
    <source>
        <dbReference type="ARBA" id="ARBA00004123"/>
    </source>
</evidence>
<organism evidence="6 7">
    <name type="scientific">Goodea atripinnis</name>
    <dbReference type="NCBI Taxonomy" id="208336"/>
    <lineage>
        <taxon>Eukaryota</taxon>
        <taxon>Metazoa</taxon>
        <taxon>Chordata</taxon>
        <taxon>Craniata</taxon>
        <taxon>Vertebrata</taxon>
        <taxon>Euteleostomi</taxon>
        <taxon>Actinopterygii</taxon>
        <taxon>Neopterygii</taxon>
        <taxon>Teleostei</taxon>
        <taxon>Neoteleostei</taxon>
        <taxon>Acanthomorphata</taxon>
        <taxon>Ovalentaria</taxon>
        <taxon>Atherinomorphae</taxon>
        <taxon>Cyprinodontiformes</taxon>
        <taxon>Goodeidae</taxon>
        <taxon>Goodea</taxon>
    </lineage>
</organism>
<dbReference type="PANTHER" id="PTHR15272">
    <property type="entry name" value="CHROMATIN ASSEMBLY FACTOR 1 SUBUNIT A CAF-1 SUBUNIT A"/>
    <property type="match status" value="1"/>
</dbReference>
<dbReference type="EMBL" id="JAHRIO010073836">
    <property type="protein sequence ID" value="MEQ2183015.1"/>
    <property type="molecule type" value="Genomic_DNA"/>
</dbReference>
<evidence type="ECO:0000256" key="4">
    <source>
        <dbReference type="ARBA" id="ARBA00023242"/>
    </source>
</evidence>
<proteinExistence type="predicted"/>
<evidence type="ECO:0000313" key="7">
    <source>
        <dbReference type="Proteomes" id="UP001476798"/>
    </source>
</evidence>
<keyword evidence="2" id="KW-0227">DNA damage</keyword>
<sequence>NAITVGKEKLDWKRTLAAACGKFAPFEIKENMSLAPLCRVLCEDSVLEELDRCLVKPAENLNALKDWIGQKPRQSGPTERRHADTLGECIAVEASKPDGRPDRKRYGAMKLLQFHENYRPAYWGTWRKKSSHISPRCPLRQDKVKLVSTSNVVASRSVPTMVNPGSSTLSLVSLKHNRPHSPWSLRYFTSPASSSLLVNEVTFPRNYRGNQRFVPPLFLRLPYLHLRSVSAALVLLPQLLWDCVDDALASLWACFNSDLFHITALALTYSCE</sequence>
<evidence type="ECO:0000313" key="6">
    <source>
        <dbReference type="EMBL" id="MEQ2183015.1"/>
    </source>
</evidence>
<comment type="subcellular location">
    <subcellularLocation>
        <location evidence="1">Nucleus</location>
    </subcellularLocation>
</comment>
<name>A0ABV0PHP7_9TELE</name>
<keyword evidence="3" id="KW-0234">DNA repair</keyword>
<dbReference type="Pfam" id="PF12253">
    <property type="entry name" value="CAF1A_dimeriz"/>
    <property type="match status" value="1"/>
</dbReference>
<dbReference type="Proteomes" id="UP001476798">
    <property type="component" value="Unassembled WGS sequence"/>
</dbReference>
<comment type="caution">
    <text evidence="6">The sequence shown here is derived from an EMBL/GenBank/DDBJ whole genome shotgun (WGS) entry which is preliminary data.</text>
</comment>
<evidence type="ECO:0000256" key="2">
    <source>
        <dbReference type="ARBA" id="ARBA00022763"/>
    </source>
</evidence>
<keyword evidence="7" id="KW-1185">Reference proteome</keyword>
<feature type="domain" description="Chromatin assembly factor 1 subunit A dimerization" evidence="5">
    <location>
        <begin position="110"/>
        <end position="144"/>
    </location>
</feature>
<accession>A0ABV0PHP7</accession>
<protein>
    <recommendedName>
        <fullName evidence="5">Chromatin assembly factor 1 subunit A dimerization domain-containing protein</fullName>
    </recommendedName>
</protein>
<dbReference type="InterPro" id="IPR022043">
    <property type="entry name" value="CAF1A_DD"/>
</dbReference>
<feature type="non-terminal residue" evidence="6">
    <location>
        <position position="1"/>
    </location>
</feature>
<dbReference type="PANTHER" id="PTHR15272:SF0">
    <property type="entry name" value="CHROMATIN ASSEMBLY FACTOR 1 SUBUNIT A"/>
    <property type="match status" value="1"/>
</dbReference>
<reference evidence="6 7" key="1">
    <citation type="submission" date="2021-06" db="EMBL/GenBank/DDBJ databases">
        <authorList>
            <person name="Palmer J.M."/>
        </authorList>
    </citation>
    <scope>NUCLEOTIDE SEQUENCE [LARGE SCALE GENOMIC DNA]</scope>
    <source>
        <strain evidence="6 7">GA_2019</strain>
        <tissue evidence="6">Muscle</tissue>
    </source>
</reference>
<evidence type="ECO:0000256" key="3">
    <source>
        <dbReference type="ARBA" id="ARBA00023204"/>
    </source>
</evidence>
<evidence type="ECO:0000259" key="5">
    <source>
        <dbReference type="Pfam" id="PF12253"/>
    </source>
</evidence>
<gene>
    <name evidence="6" type="ORF">GOODEAATRI_028225</name>
</gene>